<gene>
    <name evidence="2" type="ORF">CCUS01_16203</name>
</gene>
<proteinExistence type="predicted"/>
<evidence type="ECO:0000313" key="2">
    <source>
        <dbReference type="EMBL" id="KAK1480545.1"/>
    </source>
</evidence>
<dbReference type="AlphaFoldDB" id="A0AAI9VB21"/>
<evidence type="ECO:0000256" key="1">
    <source>
        <dbReference type="SAM" id="MobiDB-lite"/>
    </source>
</evidence>
<reference evidence="2" key="1">
    <citation type="submission" date="2016-11" db="EMBL/GenBank/DDBJ databases">
        <title>The genome sequence of Colletotrichum cuscutae.</title>
        <authorList>
            <person name="Baroncelli R."/>
        </authorList>
    </citation>
    <scope>NUCLEOTIDE SEQUENCE</scope>
    <source>
        <strain evidence="2">IMI 304802</strain>
    </source>
</reference>
<accession>A0AAI9VB21</accession>
<feature type="compositionally biased region" description="Polar residues" evidence="1">
    <location>
        <begin position="162"/>
        <end position="172"/>
    </location>
</feature>
<evidence type="ECO:0000313" key="3">
    <source>
        <dbReference type="Proteomes" id="UP001239213"/>
    </source>
</evidence>
<name>A0AAI9VB21_9PEZI</name>
<feature type="region of interest" description="Disordered" evidence="1">
    <location>
        <begin position="151"/>
        <end position="172"/>
    </location>
</feature>
<dbReference type="Proteomes" id="UP001239213">
    <property type="component" value="Unassembled WGS sequence"/>
</dbReference>
<dbReference type="EMBL" id="MPDP01000108">
    <property type="protein sequence ID" value="KAK1480545.1"/>
    <property type="molecule type" value="Genomic_DNA"/>
</dbReference>
<keyword evidence="3" id="KW-1185">Reference proteome</keyword>
<sequence length="172" mass="19651">MDTEQLCREPTPEQEILPTQDSAHILATTVPDCNDESSGAKPCKVILRTTRPSARATRARQMERLRRRKLNLAKKAHEFHRDFQQDFNTDVFLVVRTAGKYLIFDSSDDSGWRSPSHLDRTYPIPKVFTPESFAEDMMHREAGFTYRAFTSVSSSGDERDLVSQSTHQSSKV</sequence>
<protein>
    <recommendedName>
        <fullName evidence="4">MADS-box domain-containing protein</fullName>
    </recommendedName>
</protein>
<evidence type="ECO:0008006" key="4">
    <source>
        <dbReference type="Google" id="ProtNLM"/>
    </source>
</evidence>
<organism evidence="2 3">
    <name type="scientific">Colletotrichum cuscutae</name>
    <dbReference type="NCBI Taxonomy" id="1209917"/>
    <lineage>
        <taxon>Eukaryota</taxon>
        <taxon>Fungi</taxon>
        <taxon>Dikarya</taxon>
        <taxon>Ascomycota</taxon>
        <taxon>Pezizomycotina</taxon>
        <taxon>Sordariomycetes</taxon>
        <taxon>Hypocreomycetidae</taxon>
        <taxon>Glomerellales</taxon>
        <taxon>Glomerellaceae</taxon>
        <taxon>Colletotrichum</taxon>
        <taxon>Colletotrichum acutatum species complex</taxon>
    </lineage>
</organism>
<comment type="caution">
    <text evidence="2">The sequence shown here is derived from an EMBL/GenBank/DDBJ whole genome shotgun (WGS) entry which is preliminary data.</text>
</comment>